<dbReference type="Proteomes" id="UP000778578">
    <property type="component" value="Unassembled WGS sequence"/>
</dbReference>
<evidence type="ECO:0000313" key="3">
    <source>
        <dbReference type="EMBL" id="MBY8880486.1"/>
    </source>
</evidence>
<evidence type="ECO:0000313" key="4">
    <source>
        <dbReference type="Proteomes" id="UP000778578"/>
    </source>
</evidence>
<dbReference type="EMBL" id="JAINZZ010000032">
    <property type="protein sequence ID" value="MBY8880486.1"/>
    <property type="molecule type" value="Genomic_DNA"/>
</dbReference>
<comment type="similarity">
    <text evidence="1">Belongs to the metallo-dependent hydrolases superfamily.</text>
</comment>
<dbReference type="RefSeq" id="WP_222965564.1">
    <property type="nucleotide sequence ID" value="NZ_JAINZZ010000032.1"/>
</dbReference>
<dbReference type="InterPro" id="IPR006680">
    <property type="entry name" value="Amidohydro-rel"/>
</dbReference>
<reference evidence="3 4" key="1">
    <citation type="submission" date="2021-08" db="EMBL/GenBank/DDBJ databases">
        <title>WGS of actinomycetes from Thailand.</title>
        <authorList>
            <person name="Thawai C."/>
        </authorList>
    </citation>
    <scope>NUCLEOTIDE SEQUENCE [LARGE SCALE GENOMIC DNA]</scope>
    <source>
        <strain evidence="3 4">PLK6-54</strain>
    </source>
</reference>
<dbReference type="Gene3D" id="3.20.20.140">
    <property type="entry name" value="Metal-dependent hydrolases"/>
    <property type="match status" value="1"/>
</dbReference>
<dbReference type="PANTHER" id="PTHR43569:SF2">
    <property type="entry name" value="AMIDOHYDROLASE-RELATED DOMAIN-CONTAINING PROTEIN"/>
    <property type="match status" value="1"/>
</dbReference>
<dbReference type="InterPro" id="IPR052350">
    <property type="entry name" value="Metallo-dep_Lactonases"/>
</dbReference>
<evidence type="ECO:0000259" key="2">
    <source>
        <dbReference type="Pfam" id="PF04909"/>
    </source>
</evidence>
<protein>
    <submittedName>
        <fullName evidence="3">Amidohydrolase family protein</fullName>
    </submittedName>
</protein>
<dbReference type="Pfam" id="PF04909">
    <property type="entry name" value="Amidohydro_2"/>
    <property type="match status" value="1"/>
</dbReference>
<comment type="caution">
    <text evidence="3">The sequence shown here is derived from an EMBL/GenBank/DDBJ whole genome shotgun (WGS) entry which is preliminary data.</text>
</comment>
<gene>
    <name evidence="3" type="ORF">K7862_23035</name>
</gene>
<sequence>MRIDAHHHLWDLDRRPQPWLTGPALDPIARTFRLDELRPLLAAHGIDATVVVQSSSSLPETRELLDIAAESDGLVAGVVGWADLTDPALPEVLAGLRGPLVGIRHQVQDEPDPRWLTRPEAHTGLRAVAAAGLVYDLLVTPVQLAAALDTARALPEVPFVLDHCAKPPIAAGGWEPWAGQITALAALPNVSCKLSGLITEADWEGWRPQDVLPYARHVLDAFGPERVMFGSDWPVATLAGRYADVFALAEQAVAALGAAERDAVFGGTAVRVYGLPADARPARAGAGS</sequence>
<proteinExistence type="inferred from homology"/>
<accession>A0ABS7QCD2</accession>
<keyword evidence="4" id="KW-1185">Reference proteome</keyword>
<name>A0ABS7QCD2_9ACTN</name>
<dbReference type="InterPro" id="IPR032466">
    <property type="entry name" value="Metal_Hydrolase"/>
</dbReference>
<organism evidence="3 4">
    <name type="scientific">Actinacidiphila acidipaludis</name>
    <dbReference type="NCBI Taxonomy" id="2873382"/>
    <lineage>
        <taxon>Bacteria</taxon>
        <taxon>Bacillati</taxon>
        <taxon>Actinomycetota</taxon>
        <taxon>Actinomycetes</taxon>
        <taxon>Kitasatosporales</taxon>
        <taxon>Streptomycetaceae</taxon>
        <taxon>Actinacidiphila</taxon>
    </lineage>
</organism>
<dbReference type="SUPFAM" id="SSF51556">
    <property type="entry name" value="Metallo-dependent hydrolases"/>
    <property type="match status" value="1"/>
</dbReference>
<dbReference type="PANTHER" id="PTHR43569">
    <property type="entry name" value="AMIDOHYDROLASE"/>
    <property type="match status" value="1"/>
</dbReference>
<evidence type="ECO:0000256" key="1">
    <source>
        <dbReference type="ARBA" id="ARBA00038310"/>
    </source>
</evidence>
<feature type="domain" description="Amidohydrolase-related" evidence="2">
    <location>
        <begin position="3"/>
        <end position="275"/>
    </location>
</feature>